<evidence type="ECO:0000259" key="2">
    <source>
        <dbReference type="Pfam" id="PF22936"/>
    </source>
</evidence>
<accession>A0ABQ4YDF0</accession>
<dbReference type="InterPro" id="IPR054722">
    <property type="entry name" value="PolX-like_BBD"/>
</dbReference>
<organism evidence="3 4">
    <name type="scientific">Tanacetum coccineum</name>
    <dbReference type="NCBI Taxonomy" id="301880"/>
    <lineage>
        <taxon>Eukaryota</taxon>
        <taxon>Viridiplantae</taxon>
        <taxon>Streptophyta</taxon>
        <taxon>Embryophyta</taxon>
        <taxon>Tracheophyta</taxon>
        <taxon>Spermatophyta</taxon>
        <taxon>Magnoliopsida</taxon>
        <taxon>eudicotyledons</taxon>
        <taxon>Gunneridae</taxon>
        <taxon>Pentapetalae</taxon>
        <taxon>asterids</taxon>
        <taxon>campanulids</taxon>
        <taxon>Asterales</taxon>
        <taxon>Asteraceae</taxon>
        <taxon>Asteroideae</taxon>
        <taxon>Anthemideae</taxon>
        <taxon>Anthemidinae</taxon>
        <taxon>Tanacetum</taxon>
    </lineage>
</organism>
<evidence type="ECO:0000313" key="3">
    <source>
        <dbReference type="EMBL" id="GJS75452.1"/>
    </source>
</evidence>
<sequence length="577" mass="66624">MSNPSTKSFDASPIKMEAPKVRLVNESLKKLKFHLAKFDNVVKIRTTPDARTEGEWGFEHTKAVFNNEIIPFLKSLKDIFNVFDKDLLNEIMEVQTVFDQMEAAIQQSSVNKQYVLLVVMNSMSLNGESVNMERKRIESCDKCLNLDAELLKTQNAHNDLLKNKSCDNQNALEIPEYFENNDLKAQLQDKDTAICKLKEIIKSMREKSKKENVNYDYCEIETKNVELENSVAKLLSENERLCKEINHVKQVFKDQFDSIKKTRVRTKEQCDSLINKLNLKSAKNEDLKAQIQDKVFVLDLEPLAPRLLQNREAHIDYLKYTQEQADILREIVEQAKAKQPLDNELDLACKHAQRIQELLVYVRDTCLNAIKLSAKKVAVTPKNNVKKVRIEVVQIVLWYLDSGCSKHMTGNRSQLMNIVSKFLGTIRFGNDHIARIMGYGDYQLGNVTISRVYYVEGLGHNLFSVGSRDTNLYTISLDDMLKTSLISILSNVSKTKSWLWNRRLSHLNFGTLNKLAKDGLARGIPILQKERILELKRRYFEDYYSDYQYTVSIKEDKAYPCLHSPKTTKKTSSIRRI</sequence>
<dbReference type="Pfam" id="PF22936">
    <property type="entry name" value="Pol_BBD"/>
    <property type="match status" value="1"/>
</dbReference>
<feature type="domain" description="GAG-pre-integrase" evidence="1">
    <location>
        <begin position="471"/>
        <end position="528"/>
    </location>
</feature>
<gene>
    <name evidence="3" type="ORF">Tco_0725333</name>
</gene>
<dbReference type="InterPro" id="IPR025724">
    <property type="entry name" value="GAG-pre-integrase_dom"/>
</dbReference>
<protein>
    <submittedName>
        <fullName evidence="3">Retrovirus-related pol polyprotein from transposon TNT 1-94</fullName>
    </submittedName>
</protein>
<name>A0ABQ4YDF0_9ASTR</name>
<dbReference type="Proteomes" id="UP001151760">
    <property type="component" value="Unassembled WGS sequence"/>
</dbReference>
<dbReference type="EMBL" id="BQNB010010304">
    <property type="protein sequence ID" value="GJS75452.1"/>
    <property type="molecule type" value="Genomic_DNA"/>
</dbReference>
<reference evidence="3" key="1">
    <citation type="journal article" date="2022" name="Int. J. Mol. Sci.">
        <title>Draft Genome of Tanacetum Coccineum: Genomic Comparison of Closely Related Tanacetum-Family Plants.</title>
        <authorList>
            <person name="Yamashiro T."/>
            <person name="Shiraishi A."/>
            <person name="Nakayama K."/>
            <person name="Satake H."/>
        </authorList>
    </citation>
    <scope>NUCLEOTIDE SEQUENCE</scope>
</reference>
<keyword evidence="4" id="KW-1185">Reference proteome</keyword>
<dbReference type="Pfam" id="PF13976">
    <property type="entry name" value="gag_pre-integrs"/>
    <property type="match status" value="1"/>
</dbReference>
<evidence type="ECO:0000313" key="4">
    <source>
        <dbReference type="Proteomes" id="UP001151760"/>
    </source>
</evidence>
<reference evidence="3" key="2">
    <citation type="submission" date="2022-01" db="EMBL/GenBank/DDBJ databases">
        <authorList>
            <person name="Yamashiro T."/>
            <person name="Shiraishi A."/>
            <person name="Satake H."/>
            <person name="Nakayama K."/>
        </authorList>
    </citation>
    <scope>NUCLEOTIDE SEQUENCE</scope>
</reference>
<comment type="caution">
    <text evidence="3">The sequence shown here is derived from an EMBL/GenBank/DDBJ whole genome shotgun (WGS) entry which is preliminary data.</text>
</comment>
<evidence type="ECO:0000259" key="1">
    <source>
        <dbReference type="Pfam" id="PF13976"/>
    </source>
</evidence>
<proteinExistence type="predicted"/>
<feature type="domain" description="Retrovirus-related Pol polyprotein from transposon TNT 1-94-like beta-barrel" evidence="2">
    <location>
        <begin position="398"/>
        <end position="469"/>
    </location>
</feature>